<protein>
    <submittedName>
        <fullName evidence="2">DUF1189 family protein</fullName>
    </submittedName>
</protein>
<name>A0AAW9K148_CARML</name>
<dbReference type="Proteomes" id="UP001290462">
    <property type="component" value="Unassembled WGS sequence"/>
</dbReference>
<dbReference type="RefSeq" id="WP_010052149.1">
    <property type="nucleotide sequence ID" value="NZ_CAJGUS010000054.1"/>
</dbReference>
<feature type="transmembrane region" description="Helical" evidence="1">
    <location>
        <begin position="29"/>
        <end position="51"/>
    </location>
</feature>
<comment type="caution">
    <text evidence="2">The sequence shown here is derived from an EMBL/GenBank/DDBJ whole genome shotgun (WGS) entry which is preliminary data.</text>
</comment>
<accession>A0AAW9K148</accession>
<evidence type="ECO:0000256" key="1">
    <source>
        <dbReference type="SAM" id="Phobius"/>
    </source>
</evidence>
<dbReference type="EMBL" id="JAVBVO010000003">
    <property type="protein sequence ID" value="MDZ5758596.1"/>
    <property type="molecule type" value="Genomic_DNA"/>
</dbReference>
<evidence type="ECO:0000313" key="2">
    <source>
        <dbReference type="EMBL" id="MDZ5758596.1"/>
    </source>
</evidence>
<feature type="transmembrane region" description="Helical" evidence="1">
    <location>
        <begin position="170"/>
        <end position="198"/>
    </location>
</feature>
<proteinExistence type="predicted"/>
<evidence type="ECO:0000313" key="3">
    <source>
        <dbReference type="Proteomes" id="UP001290462"/>
    </source>
</evidence>
<gene>
    <name evidence="2" type="ORF">RAK27_08020</name>
</gene>
<keyword evidence="1" id="KW-1133">Transmembrane helix</keyword>
<reference evidence="2" key="1">
    <citation type="submission" date="2023-08" db="EMBL/GenBank/DDBJ databases">
        <title>Genomic characterization of piscicolin 126 produced by Carnobacterium maltaromaticum CM22 strain isolated from salmon (Salmo salar).</title>
        <authorList>
            <person name="Gonzalez-Gragera E."/>
            <person name="Garcia-Lopez J.D."/>
            <person name="Teso-Perez C."/>
            <person name="Gimenez-Hernandez I."/>
            <person name="Peralta-Sanchez J.M."/>
            <person name="Valdivia E."/>
            <person name="Montalban-Lopez M."/>
            <person name="Martin-Platero A.M."/>
            <person name="Banos A."/>
            <person name="Martinez-Bueno M."/>
        </authorList>
    </citation>
    <scope>NUCLEOTIDE SEQUENCE</scope>
    <source>
        <strain evidence="2">CM22</strain>
    </source>
</reference>
<feature type="transmembrane region" description="Helical" evidence="1">
    <location>
        <begin position="244"/>
        <end position="265"/>
    </location>
</feature>
<dbReference type="AlphaFoldDB" id="A0AAW9K148"/>
<sequence>MKKMPFPLNYFNSIATPKRVFKGRKNLSWIQNIVIFIFLNALLMFPVSLYFSQSTNFQLQEIMPHTLRLVTDEFATKLQAVEFENGKLISGEPFTIVEDTGVVGVEIPKSVKKSEKNLISFEKDHLLLKDESGYQFEVRYTENFSLKNSQTKSALKEQIKEQWFKQNKAFVSFTMMLMTGIIISFSNVLVMFIAAFFIWMTKRSALSSIRTYKESFNLILNASGIGTLLAVLIGLVHFDMTIMIGFQSLGLVIMLTAVFAVTHFSDTPIKNKRKRNEEIK</sequence>
<keyword evidence="1" id="KW-0472">Membrane</keyword>
<feature type="transmembrane region" description="Helical" evidence="1">
    <location>
        <begin position="218"/>
        <end position="238"/>
    </location>
</feature>
<keyword evidence="1" id="KW-0812">Transmembrane</keyword>
<organism evidence="2 3">
    <name type="scientific">Carnobacterium maltaromaticum</name>
    <name type="common">Carnobacterium piscicola</name>
    <dbReference type="NCBI Taxonomy" id="2751"/>
    <lineage>
        <taxon>Bacteria</taxon>
        <taxon>Bacillati</taxon>
        <taxon>Bacillota</taxon>
        <taxon>Bacilli</taxon>
        <taxon>Lactobacillales</taxon>
        <taxon>Carnobacteriaceae</taxon>
        <taxon>Carnobacterium</taxon>
    </lineage>
</organism>